<dbReference type="AlphaFoldDB" id="A0A1F2WMI2"/>
<accession>A0A1F2WMI2</accession>
<protein>
    <recommendedName>
        <fullName evidence="1">Saccharopine dehydrogenase NADP binding domain-containing protein</fullName>
    </recommendedName>
</protein>
<name>A0A1F2WMI2_9ACTN</name>
<proteinExistence type="predicted"/>
<evidence type="ECO:0000259" key="1">
    <source>
        <dbReference type="Pfam" id="PF03435"/>
    </source>
</evidence>
<dbReference type="EMBL" id="MELK01000028">
    <property type="protein sequence ID" value="OFW58029.1"/>
    <property type="molecule type" value="Genomic_DNA"/>
</dbReference>
<dbReference type="PANTHER" id="PTHR43796:SF2">
    <property type="entry name" value="CARBOXYNORSPERMIDINE SYNTHASE"/>
    <property type="match status" value="1"/>
</dbReference>
<feature type="domain" description="Saccharopine dehydrogenase NADP binding" evidence="1">
    <location>
        <begin position="6"/>
        <end position="126"/>
    </location>
</feature>
<dbReference type="PANTHER" id="PTHR43796">
    <property type="entry name" value="CARBOXYNORSPERMIDINE SYNTHASE"/>
    <property type="match status" value="1"/>
</dbReference>
<organism evidence="2 3">
    <name type="scientific">Candidatus Solincola sediminis</name>
    <dbReference type="NCBI Taxonomy" id="1797199"/>
    <lineage>
        <taxon>Bacteria</taxon>
        <taxon>Bacillati</taxon>
        <taxon>Actinomycetota</taxon>
        <taxon>Candidatus Geothermincolia</taxon>
        <taxon>Candidatus Geothermincolales</taxon>
        <taxon>Candidatus Geothermincolaceae</taxon>
        <taxon>Candidatus Solincola</taxon>
    </lineage>
</organism>
<dbReference type="Gene3D" id="3.30.360.10">
    <property type="entry name" value="Dihydrodipicolinate Reductase, domain 2"/>
    <property type="match status" value="1"/>
</dbReference>
<evidence type="ECO:0000313" key="2">
    <source>
        <dbReference type="EMBL" id="OFW58029.1"/>
    </source>
</evidence>
<comment type="caution">
    <text evidence="2">The sequence shown here is derived from an EMBL/GenBank/DDBJ whole genome shotgun (WGS) entry which is preliminary data.</text>
</comment>
<sequence length="405" mass="43111">MSRLTILGGCGAVGSTAAGTLAPSGYFDEIVIADKESKMARDLATRLGKTVSAVDVNAEDPQSLKDAMSGSSVVLNCIGPFYKYGPTVLKAAIDTGIDYVDICDDMDATEIMLDMDGPASEAGISALVGMGSSPGMANLLVKFTAEDLLSQVESVDIYHAHGGEPVEGPAVIKHRFHSMEIDIPMFLNGKYETVRLFEASGRALEEETDFMNVGTYPVYGYPHPETITLPKHIPGVKRVTNLGLVLPVSYAELIKDMVRLGVTSDEPIEVQGEMVIPREFAVAFVISRRNELLKEAGITEQMGCLKIVIKGLKDGEPHTYIFSMSSKGMGMGEGTGIPAALGAIAMSEGKIERKGAFPPEAGVSPKDMIQLAGEIIKSSGKGDSVPIHIEHIDKDGNSEAIALQF</sequence>
<dbReference type="InterPro" id="IPR005097">
    <property type="entry name" value="Sacchrp_dh_NADP-bd"/>
</dbReference>
<dbReference type="Pfam" id="PF03435">
    <property type="entry name" value="Sacchrp_dh_NADP"/>
    <property type="match status" value="1"/>
</dbReference>
<evidence type="ECO:0000313" key="3">
    <source>
        <dbReference type="Proteomes" id="UP000177876"/>
    </source>
</evidence>
<dbReference type="Gene3D" id="3.40.50.720">
    <property type="entry name" value="NAD(P)-binding Rossmann-like Domain"/>
    <property type="match status" value="1"/>
</dbReference>
<dbReference type="STRING" id="1797197.A2Y75_12455"/>
<dbReference type="SUPFAM" id="SSF51735">
    <property type="entry name" value="NAD(P)-binding Rossmann-fold domains"/>
    <property type="match status" value="1"/>
</dbReference>
<dbReference type="Proteomes" id="UP000177876">
    <property type="component" value="Unassembled WGS sequence"/>
</dbReference>
<gene>
    <name evidence="2" type="ORF">A2Y75_12455</name>
</gene>
<reference evidence="2 3" key="1">
    <citation type="journal article" date="2016" name="Nat. Commun.">
        <title>Thousands of microbial genomes shed light on interconnected biogeochemical processes in an aquifer system.</title>
        <authorList>
            <person name="Anantharaman K."/>
            <person name="Brown C.T."/>
            <person name="Hug L.A."/>
            <person name="Sharon I."/>
            <person name="Castelle C.J."/>
            <person name="Probst A.J."/>
            <person name="Thomas B.C."/>
            <person name="Singh A."/>
            <person name="Wilkins M.J."/>
            <person name="Karaoz U."/>
            <person name="Brodie E.L."/>
            <person name="Williams K.H."/>
            <person name="Hubbard S.S."/>
            <person name="Banfield J.F."/>
        </authorList>
    </citation>
    <scope>NUCLEOTIDE SEQUENCE [LARGE SCALE GENOMIC DNA]</scope>
</reference>
<dbReference type="InterPro" id="IPR036291">
    <property type="entry name" value="NAD(P)-bd_dom_sf"/>
</dbReference>